<dbReference type="EMBL" id="PQXL01000078">
    <property type="protein sequence ID" value="THV52479.1"/>
    <property type="molecule type" value="Genomic_DNA"/>
</dbReference>
<protein>
    <recommendedName>
        <fullName evidence="1">N-acetyltransferase domain-containing protein</fullName>
    </recommendedName>
</protein>
<accession>A0A4S8RDG8</accession>
<keyword evidence="3" id="KW-1185">Reference proteome</keyword>
<dbReference type="Gene3D" id="3.40.630.30">
    <property type="match status" value="1"/>
</dbReference>
<sequence length="294" mass="34782">MLATQTWCRFPIRQLEEDYEEDYEAKEPSSNHFLTCPERSKQPQFCPPQRYDYMLVLGSLEMTLQLQPIDFEVDFPTLTRCLFESYESPSQKFFHLWFPIHGTSNNAREDAINEAATRLKLWHTHDPSSHWQEVVDTENGRIAGGALWKIYNENPFENPPPSTVTWFPNGSSRKYVEQALQTHSRPRYKVAQKPHIYLHIVFTHPDYRRKGVGQQFMNWGMKKADDLGYEFLLDATPYGRPLYDVNGFVYVEENINHPQTDTPDEEWKEIDERVGPFTFWLMRRLPRGRNEVEI</sequence>
<dbReference type="Pfam" id="PF00583">
    <property type="entry name" value="Acetyltransf_1"/>
    <property type="match status" value="1"/>
</dbReference>
<evidence type="ECO:0000313" key="3">
    <source>
        <dbReference type="Proteomes" id="UP000308671"/>
    </source>
</evidence>
<gene>
    <name evidence="2" type="ORF">BGAL_0078g00280</name>
</gene>
<dbReference type="CDD" id="cd04301">
    <property type="entry name" value="NAT_SF"/>
    <property type="match status" value="1"/>
</dbReference>
<proteinExistence type="predicted"/>
<dbReference type="Proteomes" id="UP000308671">
    <property type="component" value="Unassembled WGS sequence"/>
</dbReference>
<dbReference type="InterPro" id="IPR016181">
    <property type="entry name" value="Acyl_CoA_acyltransferase"/>
</dbReference>
<dbReference type="InterPro" id="IPR052523">
    <property type="entry name" value="Trichothecene_AcTrans"/>
</dbReference>
<dbReference type="InterPro" id="IPR000182">
    <property type="entry name" value="GNAT_dom"/>
</dbReference>
<name>A0A4S8RDG8_9HELO</name>
<dbReference type="PROSITE" id="PS51186">
    <property type="entry name" value="GNAT"/>
    <property type="match status" value="1"/>
</dbReference>
<reference evidence="2 3" key="1">
    <citation type="submission" date="2017-12" db="EMBL/GenBank/DDBJ databases">
        <title>Comparative genomics of Botrytis spp.</title>
        <authorList>
            <person name="Valero-Jimenez C.A."/>
            <person name="Tapia P."/>
            <person name="Veloso J."/>
            <person name="Silva-Moreno E."/>
            <person name="Staats M."/>
            <person name="Valdes J.H."/>
            <person name="Van Kan J.A.L."/>
        </authorList>
    </citation>
    <scope>NUCLEOTIDE SEQUENCE [LARGE SCALE GENOMIC DNA]</scope>
    <source>
        <strain evidence="2 3">MUCL435</strain>
    </source>
</reference>
<organism evidence="2 3">
    <name type="scientific">Botrytis galanthina</name>
    <dbReference type="NCBI Taxonomy" id="278940"/>
    <lineage>
        <taxon>Eukaryota</taxon>
        <taxon>Fungi</taxon>
        <taxon>Dikarya</taxon>
        <taxon>Ascomycota</taxon>
        <taxon>Pezizomycotina</taxon>
        <taxon>Leotiomycetes</taxon>
        <taxon>Helotiales</taxon>
        <taxon>Sclerotiniaceae</taxon>
        <taxon>Botrytis</taxon>
    </lineage>
</organism>
<dbReference type="PANTHER" id="PTHR42791:SF5">
    <property type="entry name" value="HYPOTHETICAL ACETYLTRANSFERASE (EUROFUNG)"/>
    <property type="match status" value="1"/>
</dbReference>
<dbReference type="AlphaFoldDB" id="A0A4S8RDG8"/>
<dbReference type="OrthoDB" id="410198at2759"/>
<dbReference type="GO" id="GO:0016747">
    <property type="term" value="F:acyltransferase activity, transferring groups other than amino-acyl groups"/>
    <property type="evidence" value="ECO:0007669"/>
    <property type="project" value="InterPro"/>
</dbReference>
<evidence type="ECO:0000259" key="1">
    <source>
        <dbReference type="PROSITE" id="PS51186"/>
    </source>
</evidence>
<dbReference type="PANTHER" id="PTHR42791">
    <property type="entry name" value="GNAT FAMILY ACETYLTRANSFERASE"/>
    <property type="match status" value="1"/>
</dbReference>
<feature type="domain" description="N-acetyltransferase" evidence="1">
    <location>
        <begin position="64"/>
        <end position="286"/>
    </location>
</feature>
<evidence type="ECO:0000313" key="2">
    <source>
        <dbReference type="EMBL" id="THV52479.1"/>
    </source>
</evidence>
<dbReference type="SUPFAM" id="SSF55729">
    <property type="entry name" value="Acyl-CoA N-acyltransferases (Nat)"/>
    <property type="match status" value="1"/>
</dbReference>
<comment type="caution">
    <text evidence="2">The sequence shown here is derived from an EMBL/GenBank/DDBJ whole genome shotgun (WGS) entry which is preliminary data.</text>
</comment>